<proteinExistence type="predicted"/>
<protein>
    <submittedName>
        <fullName evidence="2">Uncharacterized protein</fullName>
    </submittedName>
</protein>
<dbReference type="Proteomes" id="UP000070096">
    <property type="component" value="Unassembled WGS sequence"/>
</dbReference>
<dbReference type="InterPro" id="IPR046664">
    <property type="entry name" value="DUF6773"/>
</dbReference>
<keyword evidence="1" id="KW-0812">Transmembrane</keyword>
<reference evidence="2 3" key="1">
    <citation type="submission" date="2016-01" db="EMBL/GenBank/DDBJ databases">
        <title>Highly variable Streptococcus oralis are common among viridans streptococci isolated from primates.</title>
        <authorList>
            <person name="Denapaite D."/>
            <person name="Rieger M."/>
            <person name="Koendgen S."/>
            <person name="Brueckner R."/>
            <person name="Ochigava I."/>
            <person name="Kappeler P."/>
            <person name="Maetz-Rensing K."/>
            <person name="Leendertz F."/>
            <person name="Hakenbeck R."/>
        </authorList>
    </citation>
    <scope>NUCLEOTIDE SEQUENCE [LARGE SCALE GENOMIC DNA]</scope>
    <source>
        <strain evidence="2 3">DD07</strain>
    </source>
</reference>
<evidence type="ECO:0000313" key="2">
    <source>
        <dbReference type="EMBL" id="KXT71596.1"/>
    </source>
</evidence>
<evidence type="ECO:0000256" key="1">
    <source>
        <dbReference type="SAM" id="Phobius"/>
    </source>
</evidence>
<feature type="transmembrane region" description="Helical" evidence="1">
    <location>
        <begin position="124"/>
        <end position="145"/>
    </location>
</feature>
<accession>A0A139N6B9</accession>
<comment type="caution">
    <text evidence="2">The sequence shown here is derived from an EMBL/GenBank/DDBJ whole genome shotgun (WGS) entry which is preliminary data.</text>
</comment>
<keyword evidence="1" id="KW-1133">Transmembrane helix</keyword>
<feature type="transmembrane region" description="Helical" evidence="1">
    <location>
        <begin position="51"/>
        <end position="68"/>
    </location>
</feature>
<feature type="transmembrane region" description="Helical" evidence="1">
    <location>
        <begin position="89"/>
        <end position="109"/>
    </location>
</feature>
<dbReference type="PATRIC" id="fig|1302.21.peg.1304"/>
<dbReference type="EMBL" id="LQRC01000172">
    <property type="protein sequence ID" value="KXT71596.1"/>
    <property type="molecule type" value="Genomic_DNA"/>
</dbReference>
<evidence type="ECO:0000313" key="3">
    <source>
        <dbReference type="Proteomes" id="UP000070096"/>
    </source>
</evidence>
<dbReference type="Pfam" id="PF20563">
    <property type="entry name" value="DUF6773"/>
    <property type="match status" value="1"/>
</dbReference>
<sequence length="165" mass="18949">MESKVKQEIFKDERTIQIEHKLGNEIAFFAIILLLLSIFVKLVFLRLDLQAYLPEIVIIFTLEIYAGVRSWQLGLDINPSGSASSMKKFRSSLVIGSFLATSFLLIQILGGNSKLKLFFSQHPVMQFAFVVIVIALLSGFLDKLVNYFYRKRQIKLEQELENDEN</sequence>
<dbReference type="AlphaFoldDB" id="A0A139N6B9"/>
<gene>
    <name evidence="2" type="ORF">SGODD07_01167</name>
</gene>
<name>A0A139N6B9_STRGN</name>
<keyword evidence="1" id="KW-0472">Membrane</keyword>
<feature type="transmembrane region" description="Helical" evidence="1">
    <location>
        <begin position="26"/>
        <end position="45"/>
    </location>
</feature>
<organism evidence="2 3">
    <name type="scientific">Streptococcus gordonii</name>
    <dbReference type="NCBI Taxonomy" id="1302"/>
    <lineage>
        <taxon>Bacteria</taxon>
        <taxon>Bacillati</taxon>
        <taxon>Bacillota</taxon>
        <taxon>Bacilli</taxon>
        <taxon>Lactobacillales</taxon>
        <taxon>Streptococcaceae</taxon>
        <taxon>Streptococcus</taxon>
    </lineage>
</organism>